<gene>
    <name evidence="2" type="ORF">KIW84_040910</name>
</gene>
<evidence type="ECO:0000256" key="1">
    <source>
        <dbReference type="SAM" id="MobiDB-lite"/>
    </source>
</evidence>
<dbReference type="PANTHER" id="PTHR33067:SF31">
    <property type="entry name" value="RNA-DIRECTED DNA POLYMERASE"/>
    <property type="match status" value="1"/>
</dbReference>
<feature type="region of interest" description="Disordered" evidence="1">
    <location>
        <begin position="40"/>
        <end position="60"/>
    </location>
</feature>
<organism evidence="2 3">
    <name type="scientific">Pisum sativum</name>
    <name type="common">Garden pea</name>
    <name type="synonym">Lathyrus oleraceus</name>
    <dbReference type="NCBI Taxonomy" id="3888"/>
    <lineage>
        <taxon>Eukaryota</taxon>
        <taxon>Viridiplantae</taxon>
        <taxon>Streptophyta</taxon>
        <taxon>Embryophyta</taxon>
        <taxon>Tracheophyta</taxon>
        <taxon>Spermatophyta</taxon>
        <taxon>Magnoliopsida</taxon>
        <taxon>eudicotyledons</taxon>
        <taxon>Gunneridae</taxon>
        <taxon>Pentapetalae</taxon>
        <taxon>rosids</taxon>
        <taxon>fabids</taxon>
        <taxon>Fabales</taxon>
        <taxon>Fabaceae</taxon>
        <taxon>Papilionoideae</taxon>
        <taxon>50 kb inversion clade</taxon>
        <taxon>NPAAA clade</taxon>
        <taxon>Hologalegina</taxon>
        <taxon>IRL clade</taxon>
        <taxon>Fabeae</taxon>
        <taxon>Lathyrus</taxon>
    </lineage>
</organism>
<dbReference type="CDD" id="cd00303">
    <property type="entry name" value="retropepsin_like"/>
    <property type="match status" value="1"/>
</dbReference>
<proteinExistence type="predicted"/>
<dbReference type="Proteomes" id="UP001058974">
    <property type="component" value="Chromosome 4"/>
</dbReference>
<keyword evidence="3" id="KW-1185">Reference proteome</keyword>
<dbReference type="Gramene" id="Psat04G0091000-T1">
    <property type="protein sequence ID" value="KAI5415670.1"/>
    <property type="gene ID" value="KIW84_040910"/>
</dbReference>
<reference evidence="2 3" key="1">
    <citation type="journal article" date="2022" name="Nat. Genet.">
        <title>Improved pea reference genome and pan-genome highlight genomic features and evolutionary characteristics.</title>
        <authorList>
            <person name="Yang T."/>
            <person name="Liu R."/>
            <person name="Luo Y."/>
            <person name="Hu S."/>
            <person name="Wang D."/>
            <person name="Wang C."/>
            <person name="Pandey M.K."/>
            <person name="Ge S."/>
            <person name="Xu Q."/>
            <person name="Li N."/>
            <person name="Li G."/>
            <person name="Huang Y."/>
            <person name="Saxena R.K."/>
            <person name="Ji Y."/>
            <person name="Li M."/>
            <person name="Yan X."/>
            <person name="He Y."/>
            <person name="Liu Y."/>
            <person name="Wang X."/>
            <person name="Xiang C."/>
            <person name="Varshney R.K."/>
            <person name="Ding H."/>
            <person name="Gao S."/>
            <person name="Zong X."/>
        </authorList>
    </citation>
    <scope>NUCLEOTIDE SEQUENCE [LARGE SCALE GENOMIC DNA]</scope>
    <source>
        <strain evidence="2 3">cv. Zhongwan 6</strain>
    </source>
</reference>
<accession>A0A9D5ARF7</accession>
<dbReference type="PANTHER" id="PTHR33067">
    <property type="entry name" value="RNA-DIRECTED DNA POLYMERASE-RELATED"/>
    <property type="match status" value="1"/>
</dbReference>
<name>A0A9D5ARF7_PEA</name>
<sequence>MSQKIHVNELINQLGTKVDQIVTHTKMLETQISQVALNQAPQTTPGGQFPGQPQQNPRGQANAITLRSGNAYDEPPNPRLKIPFTEAITQIPSYAKFLKDILTNKRRLDDPKPLECNAISEDKLAKKDKDPGNFSIPCLLGSHVIEKAFLDLGDSVSLMPLAVCERLNLGELQPTKMSLQLADRSVKYLIGILEDVPVRIGQLFIPTDFVVMDIKEINDIPILLGRPFLSTAGSIIDVKRGKLTFEVGDEKIEFILSKFLMAPVMGDGCYALDIIDECVRELE</sequence>
<dbReference type="Gene3D" id="2.40.70.10">
    <property type="entry name" value="Acid Proteases"/>
    <property type="match status" value="1"/>
</dbReference>
<evidence type="ECO:0000313" key="3">
    <source>
        <dbReference type="Proteomes" id="UP001058974"/>
    </source>
</evidence>
<dbReference type="InterPro" id="IPR021109">
    <property type="entry name" value="Peptidase_aspartic_dom_sf"/>
</dbReference>
<comment type="caution">
    <text evidence="2">The sequence shown here is derived from an EMBL/GenBank/DDBJ whole genome shotgun (WGS) entry which is preliminary data.</text>
</comment>
<protein>
    <submittedName>
        <fullName evidence="2">Uncharacterized protein</fullName>
    </submittedName>
</protein>
<evidence type="ECO:0000313" key="2">
    <source>
        <dbReference type="EMBL" id="KAI5415670.1"/>
    </source>
</evidence>
<dbReference type="AlphaFoldDB" id="A0A9D5ARF7"/>
<dbReference type="EMBL" id="JAMSHJ010000004">
    <property type="protein sequence ID" value="KAI5415670.1"/>
    <property type="molecule type" value="Genomic_DNA"/>
</dbReference>